<proteinExistence type="predicted"/>
<dbReference type="RefSeq" id="WP_379678126.1">
    <property type="nucleotide sequence ID" value="NZ_CBCSGE010000004.1"/>
</dbReference>
<keyword evidence="1" id="KW-0812">Transmembrane</keyword>
<feature type="domain" description="Vitamin uptake-like sensor" evidence="2">
    <location>
        <begin position="3"/>
        <end position="72"/>
    </location>
</feature>
<evidence type="ECO:0000256" key="1">
    <source>
        <dbReference type="SAM" id="Phobius"/>
    </source>
</evidence>
<keyword evidence="1" id="KW-1133">Transmembrane helix</keyword>
<keyword evidence="1" id="KW-0472">Membrane</keyword>
<gene>
    <name evidence="3" type="ORF">ACFFVF_13980</name>
</gene>
<accession>A0ABV5GQP7</accession>
<dbReference type="EMBL" id="JBHMEY010000060">
    <property type="protein sequence ID" value="MFB9097626.1"/>
    <property type="molecule type" value="Genomic_DNA"/>
</dbReference>
<evidence type="ECO:0000313" key="3">
    <source>
        <dbReference type="EMBL" id="MFB9097626.1"/>
    </source>
</evidence>
<keyword evidence="4" id="KW-1185">Reference proteome</keyword>
<evidence type="ECO:0000313" key="4">
    <source>
        <dbReference type="Proteomes" id="UP001589607"/>
    </source>
</evidence>
<feature type="transmembrane region" description="Helical" evidence="1">
    <location>
        <begin position="20"/>
        <end position="42"/>
    </location>
</feature>
<name>A0ABV5GQP7_9FLAO</name>
<evidence type="ECO:0000259" key="2">
    <source>
        <dbReference type="Pfam" id="PF20973"/>
    </source>
</evidence>
<protein>
    <recommendedName>
        <fullName evidence="2">Vitamin uptake-like sensor domain-containing protein</fullName>
    </recommendedName>
</protein>
<feature type="transmembrane region" description="Helical" evidence="1">
    <location>
        <begin position="54"/>
        <end position="74"/>
    </location>
</feature>
<reference evidence="3 4" key="1">
    <citation type="submission" date="2024-09" db="EMBL/GenBank/DDBJ databases">
        <authorList>
            <person name="Sun Q."/>
            <person name="Mori K."/>
        </authorList>
    </citation>
    <scope>NUCLEOTIDE SEQUENCE [LARGE SCALE GENOMIC DNA]</scope>
    <source>
        <strain evidence="3 4">CECT 7955</strain>
    </source>
</reference>
<dbReference type="InterPro" id="IPR048533">
    <property type="entry name" value="VUPS"/>
</dbReference>
<dbReference type="Proteomes" id="UP001589607">
    <property type="component" value="Unassembled WGS sequence"/>
</dbReference>
<organism evidence="3 4">
    <name type="scientific">Flavobacterium jumunjinense</name>
    <dbReference type="NCBI Taxonomy" id="998845"/>
    <lineage>
        <taxon>Bacteria</taxon>
        <taxon>Pseudomonadati</taxon>
        <taxon>Bacteroidota</taxon>
        <taxon>Flavobacteriia</taxon>
        <taxon>Flavobacteriales</taxon>
        <taxon>Flavobacteriaceae</taxon>
        <taxon>Flavobacterium</taxon>
    </lineage>
</organism>
<comment type="caution">
    <text evidence="3">The sequence shown here is derived from an EMBL/GenBank/DDBJ whole genome shotgun (WGS) entry which is preliminary data.</text>
</comment>
<sequence>MPCYEFLNYKFSKKYIYLKILVSTAVISLFYSVFFYTIVLYTEYNYSSLLLGNIIGKQISFLFFSFVIYIYLLVKNRSHKKPTPKNMRDVFKIFSF</sequence>
<dbReference type="Pfam" id="PF20973">
    <property type="entry name" value="VUPS"/>
    <property type="match status" value="1"/>
</dbReference>